<feature type="transmembrane region" description="Helical" evidence="7">
    <location>
        <begin position="367"/>
        <end position="387"/>
    </location>
</feature>
<evidence type="ECO:0000256" key="5">
    <source>
        <dbReference type="ARBA" id="ARBA00022989"/>
    </source>
</evidence>
<comment type="caution">
    <text evidence="9">The sequence shown here is derived from an EMBL/GenBank/DDBJ whole genome shotgun (WGS) entry which is preliminary data.</text>
</comment>
<evidence type="ECO:0000256" key="1">
    <source>
        <dbReference type="ARBA" id="ARBA00004651"/>
    </source>
</evidence>
<keyword evidence="10" id="KW-1185">Reference proteome</keyword>
<feature type="transmembrane region" description="Helical" evidence="7">
    <location>
        <begin position="299"/>
        <end position="321"/>
    </location>
</feature>
<protein>
    <submittedName>
        <fullName evidence="9">MFS transporter</fullName>
    </submittedName>
</protein>
<dbReference type="Gene3D" id="1.20.1250.20">
    <property type="entry name" value="MFS general substrate transporter like domains"/>
    <property type="match status" value="1"/>
</dbReference>
<sequence length="402" mass="40967">MPARNRLAFWTCAAVLALALWTSGAATPVYPLYSTDWHLTPLLTTSIFAVYPLVLVVVLLVFGDLSDSIGRRASILLGVVSSIVGVLLFAVAPDVGWVLVGRAFMGLGVGLSLSPATAKMIDIAGPANSARTGAISTASTAVGLVFATLLGGALVQYAPFPLHLTYWVLLAVEVVVLVLVWRLEGDRDPSARRWRPRGVSVPRSLWGAVAAAAVCISASYALGAVVLSLGASIGKQLIGSSNAFVTGAIIALSMVVIGVVALASRRIPLIVAVPIAFGATALGFAALVLAASLQSLGLFLAFCVLAGVGYSLLFAGGLQIVGRFAPAHHRAGTLSAVYLVAYLVQGAAALWLGAEATAGGLQHAVDVGAPVIVGVALLALVAVVLLARPRRGVPVVTGSTGT</sequence>
<dbReference type="InterPro" id="IPR036259">
    <property type="entry name" value="MFS_trans_sf"/>
</dbReference>
<keyword evidence="6 7" id="KW-0472">Membrane</keyword>
<dbReference type="InterPro" id="IPR011701">
    <property type="entry name" value="MFS"/>
</dbReference>
<dbReference type="PROSITE" id="PS50850">
    <property type="entry name" value="MFS"/>
    <property type="match status" value="1"/>
</dbReference>
<evidence type="ECO:0000256" key="2">
    <source>
        <dbReference type="ARBA" id="ARBA00022448"/>
    </source>
</evidence>
<dbReference type="EMBL" id="BAABAU010000001">
    <property type="protein sequence ID" value="GAA4264409.1"/>
    <property type="molecule type" value="Genomic_DNA"/>
</dbReference>
<dbReference type="Proteomes" id="UP001501594">
    <property type="component" value="Unassembled WGS sequence"/>
</dbReference>
<feature type="transmembrane region" description="Helical" evidence="7">
    <location>
        <begin position="204"/>
        <end position="231"/>
    </location>
</feature>
<keyword evidence="3" id="KW-1003">Cell membrane</keyword>
<dbReference type="SUPFAM" id="SSF103473">
    <property type="entry name" value="MFS general substrate transporter"/>
    <property type="match status" value="1"/>
</dbReference>
<dbReference type="PANTHER" id="PTHR23517">
    <property type="entry name" value="RESISTANCE PROTEIN MDTM, PUTATIVE-RELATED-RELATED"/>
    <property type="match status" value="1"/>
</dbReference>
<dbReference type="RefSeq" id="WP_344793009.1">
    <property type="nucleotide sequence ID" value="NZ_BAABAU010000001.1"/>
</dbReference>
<evidence type="ECO:0000256" key="7">
    <source>
        <dbReference type="SAM" id="Phobius"/>
    </source>
</evidence>
<evidence type="ECO:0000256" key="4">
    <source>
        <dbReference type="ARBA" id="ARBA00022692"/>
    </source>
</evidence>
<keyword evidence="5 7" id="KW-1133">Transmembrane helix</keyword>
<evidence type="ECO:0000313" key="9">
    <source>
        <dbReference type="EMBL" id="GAA4264409.1"/>
    </source>
</evidence>
<keyword evidence="4 7" id="KW-0812">Transmembrane</keyword>
<gene>
    <name evidence="9" type="ORF">GCM10022256_00210</name>
</gene>
<feature type="transmembrane region" description="Helical" evidence="7">
    <location>
        <begin position="243"/>
        <end position="262"/>
    </location>
</feature>
<feature type="transmembrane region" description="Helical" evidence="7">
    <location>
        <begin position="133"/>
        <end position="158"/>
    </location>
</feature>
<organism evidence="9 10">
    <name type="scientific">Frondihabitans peucedani</name>
    <dbReference type="NCBI Taxonomy" id="598626"/>
    <lineage>
        <taxon>Bacteria</taxon>
        <taxon>Bacillati</taxon>
        <taxon>Actinomycetota</taxon>
        <taxon>Actinomycetes</taxon>
        <taxon>Micrococcales</taxon>
        <taxon>Microbacteriaceae</taxon>
        <taxon>Frondihabitans</taxon>
    </lineage>
</organism>
<evidence type="ECO:0000256" key="3">
    <source>
        <dbReference type="ARBA" id="ARBA00022475"/>
    </source>
</evidence>
<feature type="transmembrane region" description="Helical" evidence="7">
    <location>
        <begin position="41"/>
        <end position="62"/>
    </location>
</feature>
<feature type="transmembrane region" description="Helical" evidence="7">
    <location>
        <begin position="164"/>
        <end position="183"/>
    </location>
</feature>
<feature type="transmembrane region" description="Helical" evidence="7">
    <location>
        <begin position="74"/>
        <end position="93"/>
    </location>
</feature>
<feature type="transmembrane region" description="Helical" evidence="7">
    <location>
        <begin position="269"/>
        <end position="293"/>
    </location>
</feature>
<keyword evidence="2" id="KW-0813">Transport</keyword>
<feature type="transmembrane region" description="Helical" evidence="7">
    <location>
        <begin position="99"/>
        <end position="121"/>
    </location>
</feature>
<accession>A0ABP8DWY7</accession>
<feature type="transmembrane region" description="Helical" evidence="7">
    <location>
        <begin position="333"/>
        <end position="352"/>
    </location>
</feature>
<dbReference type="Pfam" id="PF07690">
    <property type="entry name" value="MFS_1"/>
    <property type="match status" value="1"/>
</dbReference>
<dbReference type="InterPro" id="IPR050171">
    <property type="entry name" value="MFS_Transporters"/>
</dbReference>
<proteinExistence type="predicted"/>
<feature type="domain" description="Major facilitator superfamily (MFS) profile" evidence="8">
    <location>
        <begin position="1"/>
        <end position="402"/>
    </location>
</feature>
<evidence type="ECO:0000256" key="6">
    <source>
        <dbReference type="ARBA" id="ARBA00023136"/>
    </source>
</evidence>
<comment type="subcellular location">
    <subcellularLocation>
        <location evidence="1">Cell membrane</location>
        <topology evidence="1">Multi-pass membrane protein</topology>
    </subcellularLocation>
</comment>
<evidence type="ECO:0000313" key="10">
    <source>
        <dbReference type="Proteomes" id="UP001501594"/>
    </source>
</evidence>
<name>A0ABP8DWY7_9MICO</name>
<dbReference type="InterPro" id="IPR020846">
    <property type="entry name" value="MFS_dom"/>
</dbReference>
<reference evidence="10" key="1">
    <citation type="journal article" date="2019" name="Int. J. Syst. Evol. Microbiol.">
        <title>The Global Catalogue of Microorganisms (GCM) 10K type strain sequencing project: providing services to taxonomists for standard genome sequencing and annotation.</title>
        <authorList>
            <consortium name="The Broad Institute Genomics Platform"/>
            <consortium name="The Broad Institute Genome Sequencing Center for Infectious Disease"/>
            <person name="Wu L."/>
            <person name="Ma J."/>
        </authorList>
    </citation>
    <scope>NUCLEOTIDE SEQUENCE [LARGE SCALE GENOMIC DNA]</scope>
    <source>
        <strain evidence="10">JCM 17442</strain>
    </source>
</reference>
<dbReference type="PANTHER" id="PTHR23517:SF3">
    <property type="entry name" value="INTEGRAL MEMBRANE TRANSPORT PROTEIN"/>
    <property type="match status" value="1"/>
</dbReference>
<evidence type="ECO:0000259" key="8">
    <source>
        <dbReference type="PROSITE" id="PS50850"/>
    </source>
</evidence>